<keyword evidence="2 5" id="KW-0812">Transmembrane</keyword>
<evidence type="ECO:0000256" key="6">
    <source>
        <dbReference type="SAM" id="SignalP"/>
    </source>
</evidence>
<evidence type="ECO:0000256" key="2">
    <source>
        <dbReference type="ARBA" id="ARBA00022692"/>
    </source>
</evidence>
<keyword evidence="4 5" id="KW-0472">Membrane</keyword>
<feature type="signal peptide" evidence="6">
    <location>
        <begin position="1"/>
        <end position="25"/>
    </location>
</feature>
<evidence type="ECO:0000313" key="8">
    <source>
        <dbReference type="Proteomes" id="UP000320762"/>
    </source>
</evidence>
<evidence type="ECO:0000256" key="3">
    <source>
        <dbReference type="ARBA" id="ARBA00022989"/>
    </source>
</evidence>
<feature type="transmembrane region" description="Helical" evidence="5">
    <location>
        <begin position="242"/>
        <end position="263"/>
    </location>
</feature>
<dbReference type="InterPro" id="IPR007568">
    <property type="entry name" value="RTA1"/>
</dbReference>
<evidence type="ECO:0000256" key="4">
    <source>
        <dbReference type="ARBA" id="ARBA00023136"/>
    </source>
</evidence>
<feature type="transmembrane region" description="Helical" evidence="5">
    <location>
        <begin position="41"/>
        <end position="61"/>
    </location>
</feature>
<dbReference type="AlphaFoldDB" id="A0A550CX07"/>
<feature type="transmembrane region" description="Helical" evidence="5">
    <location>
        <begin position="278"/>
        <end position="298"/>
    </location>
</feature>
<protein>
    <submittedName>
        <fullName evidence="7">RTA1 like protein-domain-containing protein</fullName>
    </submittedName>
</protein>
<accession>A0A550CX07</accession>
<reference evidence="7 8" key="1">
    <citation type="journal article" date="2019" name="New Phytol.">
        <title>Comparative genomics reveals unique wood-decay strategies and fruiting body development in the Schizophyllaceae.</title>
        <authorList>
            <person name="Almasi E."/>
            <person name="Sahu N."/>
            <person name="Krizsan K."/>
            <person name="Balint B."/>
            <person name="Kovacs G.M."/>
            <person name="Kiss B."/>
            <person name="Cseklye J."/>
            <person name="Drula E."/>
            <person name="Henrissat B."/>
            <person name="Nagy I."/>
            <person name="Chovatia M."/>
            <person name="Adam C."/>
            <person name="LaButti K."/>
            <person name="Lipzen A."/>
            <person name="Riley R."/>
            <person name="Grigoriev I.V."/>
            <person name="Nagy L.G."/>
        </authorList>
    </citation>
    <scope>NUCLEOTIDE SEQUENCE [LARGE SCALE GENOMIC DNA]</scope>
    <source>
        <strain evidence="7 8">NL-1724</strain>
    </source>
</reference>
<keyword evidence="8" id="KW-1185">Reference proteome</keyword>
<proteinExistence type="predicted"/>
<dbReference type="PANTHER" id="PTHR31465">
    <property type="entry name" value="PROTEIN RTA1-RELATED"/>
    <property type="match status" value="1"/>
</dbReference>
<dbReference type="EMBL" id="VDMD01000001">
    <property type="protein sequence ID" value="TRM69325.1"/>
    <property type="molecule type" value="Genomic_DNA"/>
</dbReference>
<dbReference type="GO" id="GO:0016020">
    <property type="term" value="C:membrane"/>
    <property type="evidence" value="ECO:0007669"/>
    <property type="project" value="UniProtKB-SubCell"/>
</dbReference>
<feature type="transmembrane region" description="Helical" evidence="5">
    <location>
        <begin position="148"/>
        <end position="170"/>
    </location>
</feature>
<evidence type="ECO:0000256" key="1">
    <source>
        <dbReference type="ARBA" id="ARBA00004141"/>
    </source>
</evidence>
<evidence type="ECO:0000313" key="7">
    <source>
        <dbReference type="EMBL" id="TRM69325.1"/>
    </source>
</evidence>
<keyword evidence="6" id="KW-0732">Signal</keyword>
<feature type="transmembrane region" description="Helical" evidence="5">
    <location>
        <begin position="73"/>
        <end position="92"/>
    </location>
</feature>
<feature type="chain" id="PRO_5022230024" evidence="6">
    <location>
        <begin position="26"/>
        <end position="336"/>
    </location>
</feature>
<evidence type="ECO:0000256" key="5">
    <source>
        <dbReference type="SAM" id="Phobius"/>
    </source>
</evidence>
<dbReference type="Pfam" id="PF04479">
    <property type="entry name" value="RTA1"/>
    <property type="match status" value="1"/>
</dbReference>
<gene>
    <name evidence="7" type="ORF">BD626DRAFT_473683</name>
</gene>
<feature type="transmembrane region" description="Helical" evidence="5">
    <location>
        <begin position="182"/>
        <end position="203"/>
    </location>
</feature>
<dbReference type="Proteomes" id="UP000320762">
    <property type="component" value="Unassembled WGS sequence"/>
</dbReference>
<feature type="transmembrane region" description="Helical" evidence="5">
    <location>
        <begin position="104"/>
        <end position="127"/>
    </location>
</feature>
<dbReference type="OrthoDB" id="3358017at2759"/>
<dbReference type="STRING" id="97359.A0A550CX07"/>
<organism evidence="7 8">
    <name type="scientific">Schizophyllum amplum</name>
    <dbReference type="NCBI Taxonomy" id="97359"/>
    <lineage>
        <taxon>Eukaryota</taxon>
        <taxon>Fungi</taxon>
        <taxon>Dikarya</taxon>
        <taxon>Basidiomycota</taxon>
        <taxon>Agaricomycotina</taxon>
        <taxon>Agaricomycetes</taxon>
        <taxon>Agaricomycetidae</taxon>
        <taxon>Agaricales</taxon>
        <taxon>Schizophyllaceae</taxon>
        <taxon>Schizophyllum</taxon>
    </lineage>
</organism>
<name>A0A550CX07_9AGAR</name>
<comment type="caution">
    <text evidence="7">The sequence shown here is derived from an EMBL/GenBank/DDBJ whole genome shotgun (WGS) entry which is preliminary data.</text>
</comment>
<keyword evidence="3 5" id="KW-1133">Transmembrane helix</keyword>
<comment type="subcellular location">
    <subcellularLocation>
        <location evidence="1">Membrane</location>
        <topology evidence="1">Multi-pass membrane protein</topology>
    </subcellularLocation>
</comment>
<sequence>MSPLGIVSLYSILVCLLCAAAPVYAQDDGGDRILVAGFVPKVWPAVLCAVLYGLSGTLHWIHYFRTGRPRYMLTLTISMYAMVVGFVFRVIYSQGDNIYSVPWYALQALFILLAPCAFLATDYVILSRLSESLGDEIAKDCLFIRSSIIVKLFVWSDVITFFVQAAGSALTATDDMEHVGSIVAMVGLIFQIVSFAFFALLLFRFGWRARSHHPAIWNIGGGESGWRILGPFKVSPFYDWRVLWSFMCFTTILISMRCVFRIIEYEQGYRGYLILHEGYFYILDSLPLWVSMTLYAVLWPTRLQPVSSTEPSSMPYAMRPINDEGKAHIQSSRSVV</sequence>
<dbReference type="PANTHER" id="PTHR31465:SF1">
    <property type="entry name" value="PROTEIN RTA1-RELATED"/>
    <property type="match status" value="1"/>
</dbReference>